<feature type="region of interest" description="Disordered" evidence="1">
    <location>
        <begin position="1"/>
        <end position="33"/>
    </location>
</feature>
<dbReference type="AlphaFoldDB" id="A0A2I0KME9"/>
<protein>
    <submittedName>
        <fullName evidence="2">Uncharacterized protein</fullName>
    </submittedName>
</protein>
<gene>
    <name evidence="2" type="ORF">CRG98_010146</name>
</gene>
<proteinExistence type="predicted"/>
<comment type="caution">
    <text evidence="2">The sequence shown here is derived from an EMBL/GenBank/DDBJ whole genome shotgun (WGS) entry which is preliminary data.</text>
</comment>
<reference evidence="2 3" key="1">
    <citation type="submission" date="2017-11" db="EMBL/GenBank/DDBJ databases">
        <title>De-novo sequencing of pomegranate (Punica granatum L.) genome.</title>
        <authorList>
            <person name="Akparov Z."/>
            <person name="Amiraslanov A."/>
            <person name="Hajiyeva S."/>
            <person name="Abbasov M."/>
            <person name="Kaur K."/>
            <person name="Hamwieh A."/>
            <person name="Solovyev V."/>
            <person name="Salamov A."/>
            <person name="Braich B."/>
            <person name="Kosarev P."/>
            <person name="Mahmoud A."/>
            <person name="Hajiyev E."/>
            <person name="Babayeva S."/>
            <person name="Izzatullayeva V."/>
            <person name="Mammadov A."/>
            <person name="Mammadov A."/>
            <person name="Sharifova S."/>
            <person name="Ojaghi J."/>
            <person name="Eynullazada K."/>
            <person name="Bayramov B."/>
            <person name="Abdulazimova A."/>
            <person name="Shahmuradov I."/>
        </authorList>
    </citation>
    <scope>NUCLEOTIDE SEQUENCE [LARGE SCALE GENOMIC DNA]</scope>
    <source>
        <strain evidence="3">cv. AG2017</strain>
        <tissue evidence="2">Leaf</tissue>
    </source>
</reference>
<evidence type="ECO:0000313" key="2">
    <source>
        <dbReference type="EMBL" id="PKI69443.1"/>
    </source>
</evidence>
<accession>A0A2I0KME9</accession>
<dbReference type="Proteomes" id="UP000233551">
    <property type="component" value="Unassembled WGS sequence"/>
</dbReference>
<feature type="compositionally biased region" description="Low complexity" evidence="1">
    <location>
        <begin position="13"/>
        <end position="33"/>
    </location>
</feature>
<keyword evidence="3" id="KW-1185">Reference proteome</keyword>
<organism evidence="2 3">
    <name type="scientific">Punica granatum</name>
    <name type="common">Pomegranate</name>
    <dbReference type="NCBI Taxonomy" id="22663"/>
    <lineage>
        <taxon>Eukaryota</taxon>
        <taxon>Viridiplantae</taxon>
        <taxon>Streptophyta</taxon>
        <taxon>Embryophyta</taxon>
        <taxon>Tracheophyta</taxon>
        <taxon>Spermatophyta</taxon>
        <taxon>Magnoliopsida</taxon>
        <taxon>eudicotyledons</taxon>
        <taxon>Gunneridae</taxon>
        <taxon>Pentapetalae</taxon>
        <taxon>rosids</taxon>
        <taxon>malvids</taxon>
        <taxon>Myrtales</taxon>
        <taxon>Lythraceae</taxon>
        <taxon>Punica</taxon>
    </lineage>
</organism>
<evidence type="ECO:0000256" key="1">
    <source>
        <dbReference type="SAM" id="MobiDB-lite"/>
    </source>
</evidence>
<sequence>MRSPAFNGGSGASLCSLSRSCPSSPPLGISSSIQSTDSTMEMLVIRLAIRGNAAARPLFSTSLQLNSSSCSYTSSTVAVQAERTIREGPGTIGLETRLSPSTIPLLSISSSMA</sequence>
<dbReference type="EMBL" id="PGOL01000507">
    <property type="protein sequence ID" value="PKI69443.1"/>
    <property type="molecule type" value="Genomic_DNA"/>
</dbReference>
<name>A0A2I0KME9_PUNGR</name>
<evidence type="ECO:0000313" key="3">
    <source>
        <dbReference type="Proteomes" id="UP000233551"/>
    </source>
</evidence>